<proteinExistence type="predicted"/>
<feature type="region of interest" description="Disordered" evidence="1">
    <location>
        <begin position="999"/>
        <end position="1029"/>
    </location>
</feature>
<evidence type="ECO:0000256" key="1">
    <source>
        <dbReference type="SAM" id="MobiDB-lite"/>
    </source>
</evidence>
<feature type="region of interest" description="Disordered" evidence="1">
    <location>
        <begin position="1067"/>
        <end position="1100"/>
    </location>
</feature>
<feature type="compositionally biased region" description="Low complexity" evidence="1">
    <location>
        <begin position="1070"/>
        <end position="1099"/>
    </location>
</feature>
<feature type="compositionally biased region" description="Low complexity" evidence="1">
    <location>
        <begin position="1011"/>
        <end position="1022"/>
    </location>
</feature>
<name>F2UKN0_SALR5</name>
<sequence length="1633" mass="172695">MHSGRGRDKSQHLLLLGHALCAEGCILAEDWLSFLINNAAGSALPAQWEAGNTKLLLGTILQATMVMPHMLMHLSTISSCRPLLLLLAQHLSAAVAILSADNAADLKSICPECTNLAAMYSALLHHIWTEHLPVAAMWPNQPPIAYTAAEDAATYGEDLSSCSAAFIDRMALVRELTDFKSASHLTARQFPARCFSLLLDGAGLTNLPLLTTWQQSGNGGGSTPSTTTSSSSSSSIMPPSGGGIKPGIPKSHGSRGAPPTIAIRPSASSSSASSSSLSPSLLCGAGGGDDVDSACEDLDACLDAIFYTHPLDRAMCHDATMQPDKQPRGDGGDDGAEVKTEEPSDNDVDPMDDGGDDGDGGDGSEQAARHGSWMEQCERLRLPPAARNGRHKRDGEEPHMTALCSGVACMHEVLHSRFHVSKDSPSSSPTVARAFLIAATIAHLKMRQLCSVHGIDRMRALIAIAAVCKQRDGVCSGGTGQLLIAHMCSVEALTLDDLIDLPRHTSRDIASWVTMCAAPVCSRVCSRMRSFAASRRAATGLFGSSGVTIQRTSEVRPALQLAKSIIDVLQSASGLSGLRLPEVDLPSNAIISADGDGGDNDLDDGISDGSGTGGDEHVDSSGAHTIQHDERDALAHAASPPSHSSSSVLPPHRRRELAEWLLLEVKRCGACHHTTTDNVHTQSLQPREQQRDAGGGTSDGAPTTTLTCVLSGVQVQAVCEVLHELGFPDAALRFALWIIAETEWNATALLDAVIASALLPNAALLKCMPETLVEVYEALLPLLRTSTPSPVAISATPFLSWVHGVVGDILPEDAAFIPPALQDVANPRLSSSNRTTTSVFASFLADPTPSILSSLLESSSSSSSSQTALETKLMDETLSALCGRSPADKTPTPRAEACAYARNLAGAICRCLHASTTARSILFKVLEAKLRTLNASSPEHTPISLAAFLHECISTRFLPPAAVCRLLAHALLPSRGPPTPSAPVQAVVAGIVYSSISDGGDRGDADDDNANDAAPAAVVADSEPADTESELEDAVERAWMLLRPPFDGQTEQVQLFKLLVLTLPAGNSKSGGARRSTSGTSGPERGGPARAAGGVAPPLGTAPDTRPLWVRVMWRVVQRLLPLVCEHVHLSTAAMLASSVIPVFRAVLVGHLLPVKHHHSDSSSACGDDVAVAAVKTNDSDASTGGDDGTAAEDACTAHAAVWRDTCKPLPIDVARALIRTLCRSCSPATLSCTLHLIKAVQKECESVQDLKDHMHDDIMTVLLEGCCDAECMASLLSMCATVTKEGFFRVMNNVLDADVPLAEAPAFPLLLRSCVHTKSPLFATILADTADALAEFIARAAADQIPSLAAIISGVRCVTILAAACADTNAERLASRVHDFLLKTIQLYVWFARMSAGDLPTPPAWSSSVVSSVLLPLAEHALCVTADVHRAMANPATREYQDLMKHTIRLCQRLTDSQRRVVFAMVPPLALTPVTTFDFESSRGTVAESRSEHDDEDDDGIARAIDPVTARIPRALLIPQHRDSNSISWEHVRGKLVNPPSALLASAGTGRDDNIVDDADKSINASSGAHQHQHQHQHHSSHHRTGSRHQSTSPSKRRHTDTDPSPALNADSTGANDAPQPPHKRSHSTIHT</sequence>
<feature type="region of interest" description="Disordered" evidence="1">
    <location>
        <begin position="214"/>
        <end position="281"/>
    </location>
</feature>
<evidence type="ECO:0000313" key="3">
    <source>
        <dbReference type="Proteomes" id="UP000007799"/>
    </source>
</evidence>
<feature type="region of interest" description="Disordered" evidence="1">
    <location>
        <begin position="591"/>
        <end position="624"/>
    </location>
</feature>
<keyword evidence="3" id="KW-1185">Reference proteome</keyword>
<protein>
    <submittedName>
        <fullName evidence="2">Uncharacterized protein</fullName>
    </submittedName>
</protein>
<feature type="compositionally biased region" description="Low complexity" evidence="1">
    <location>
        <begin position="223"/>
        <end position="239"/>
    </location>
</feature>
<feature type="compositionally biased region" description="Basic residues" evidence="1">
    <location>
        <begin position="1623"/>
        <end position="1633"/>
    </location>
</feature>
<dbReference type="InParanoid" id="F2UKN0"/>
<organism evidence="3">
    <name type="scientific">Salpingoeca rosetta (strain ATCC 50818 / BSB-021)</name>
    <dbReference type="NCBI Taxonomy" id="946362"/>
    <lineage>
        <taxon>Eukaryota</taxon>
        <taxon>Choanoflagellata</taxon>
        <taxon>Craspedida</taxon>
        <taxon>Salpingoecidae</taxon>
        <taxon>Salpingoeca</taxon>
    </lineage>
</organism>
<feature type="compositionally biased region" description="Acidic residues" evidence="1">
    <location>
        <begin position="343"/>
        <end position="362"/>
    </location>
</feature>
<evidence type="ECO:0000313" key="2">
    <source>
        <dbReference type="EMBL" id="EGD77679.1"/>
    </source>
</evidence>
<dbReference type="GeneID" id="16070708"/>
<dbReference type="EMBL" id="GL832979">
    <property type="protein sequence ID" value="EGD77679.1"/>
    <property type="molecule type" value="Genomic_DNA"/>
</dbReference>
<dbReference type="RefSeq" id="XP_004990155.1">
    <property type="nucleotide sequence ID" value="XM_004990098.1"/>
</dbReference>
<feature type="region of interest" description="Disordered" evidence="1">
    <location>
        <begin position="676"/>
        <end position="700"/>
    </location>
</feature>
<feature type="region of interest" description="Disordered" evidence="1">
    <location>
        <begin position="1566"/>
        <end position="1633"/>
    </location>
</feature>
<feature type="compositionally biased region" description="Basic residues" evidence="1">
    <location>
        <begin position="1572"/>
        <end position="1588"/>
    </location>
</feature>
<feature type="compositionally biased region" description="Acidic residues" evidence="1">
    <location>
        <begin position="596"/>
        <end position="606"/>
    </location>
</feature>
<feature type="compositionally biased region" description="Polar residues" evidence="1">
    <location>
        <begin position="676"/>
        <end position="687"/>
    </location>
</feature>
<reference evidence="2" key="1">
    <citation type="submission" date="2009-08" db="EMBL/GenBank/DDBJ databases">
        <title>Annotation of Salpingoeca rosetta.</title>
        <authorList>
            <consortium name="The Broad Institute Genome Sequencing Platform"/>
            <person name="Russ C."/>
            <person name="Cuomo C."/>
            <person name="Burger G."/>
            <person name="Gray M.W."/>
            <person name="Holland P.W.H."/>
            <person name="King N."/>
            <person name="Lang F.B.F."/>
            <person name="Roger A.J."/>
            <person name="Ruiz-Trillo I."/>
            <person name="Young S.K."/>
            <person name="Zeng Q."/>
            <person name="Gargeya S."/>
            <person name="Alvarado L."/>
            <person name="Berlin A."/>
            <person name="Chapman S.B."/>
            <person name="Chen Z."/>
            <person name="Freedman E."/>
            <person name="Gellesch M."/>
            <person name="Goldberg J."/>
            <person name="Griggs A."/>
            <person name="Gujja S."/>
            <person name="Heilman E."/>
            <person name="Heiman D."/>
            <person name="Howarth C."/>
            <person name="Mehta T."/>
            <person name="Neiman D."/>
            <person name="Pearson M."/>
            <person name="Roberts A."/>
            <person name="Saif S."/>
            <person name="Shea T."/>
            <person name="Shenoy N."/>
            <person name="Sisk P."/>
            <person name="Stolte C."/>
            <person name="Sykes S."/>
            <person name="White J."/>
            <person name="Yandava C."/>
            <person name="Haas B."/>
            <person name="Nusbaum C."/>
            <person name="Birren B."/>
        </authorList>
    </citation>
    <scope>NUCLEOTIDE SEQUENCE [LARGE SCALE GENOMIC DNA]</scope>
    <source>
        <strain evidence="2">ATCC 50818</strain>
    </source>
</reference>
<dbReference type="Proteomes" id="UP000007799">
    <property type="component" value="Unassembled WGS sequence"/>
</dbReference>
<feature type="compositionally biased region" description="Low complexity" evidence="1">
    <location>
        <begin position="265"/>
        <end position="281"/>
    </location>
</feature>
<feature type="compositionally biased region" description="Basic and acidic residues" evidence="1">
    <location>
        <begin position="325"/>
        <end position="342"/>
    </location>
</feature>
<gene>
    <name evidence="2" type="ORF">PTSG_12791</name>
</gene>
<feature type="region of interest" description="Disordered" evidence="1">
    <location>
        <begin position="320"/>
        <end position="397"/>
    </location>
</feature>
<accession>F2UKN0</accession>
<dbReference type="KEGG" id="sre:PTSG_12791"/>